<evidence type="ECO:0000313" key="5">
    <source>
        <dbReference type="Proteomes" id="UP001330812"/>
    </source>
</evidence>
<dbReference type="NCBIfam" id="TIGR00026">
    <property type="entry name" value="hi_GC_TIGR00026"/>
    <property type="match status" value="1"/>
</dbReference>
<dbReference type="Pfam" id="PF04075">
    <property type="entry name" value="F420H2_quin_red"/>
    <property type="match status" value="1"/>
</dbReference>
<evidence type="ECO:0000256" key="1">
    <source>
        <dbReference type="ARBA" id="ARBA00008710"/>
    </source>
</evidence>
<name>A0ABZ1HZ31_9PSEU</name>
<dbReference type="Proteomes" id="UP001330812">
    <property type="component" value="Chromosome"/>
</dbReference>
<protein>
    <submittedName>
        <fullName evidence="4">Nitroreductase/quinone reductase family protein</fullName>
    </submittedName>
</protein>
<sequence length="304" mass="33288">MSAHHKQIDAFQRQVIAEFRANDGRLTGMFEGWTLAVLTTIGARTGQPREALLGYLEIGGNGVVVASANGADHHPAWYHNIRKNPIVTVETGKSTYRAIAAIPQGEVRDKLFAQVVAEAPGFAGHQARTARQIPVIVLHRIAAEPGEERVKGLGDWLVEVHGWLREELRTLREQVDQVVVGAATAINRPEANLAQQMRGHCLSFCTALSRHHTGEDRVVFPPLAEQFPALAPAVAQLAAQHEVVARLQKSIQVLVESFVPGQDDPKELRRELDGLANELEAHFDFEERAVVTALNATAEAPQYG</sequence>
<dbReference type="EMBL" id="CP142149">
    <property type="protein sequence ID" value="WSE27405.1"/>
    <property type="molecule type" value="Genomic_DNA"/>
</dbReference>
<comment type="catalytic activity">
    <reaction evidence="2">
        <text>oxidized coenzyme F420-(gamma-L-Glu)(n) + a quinol + H(+) = reduced coenzyme F420-(gamma-L-Glu)(n) + a quinone</text>
        <dbReference type="Rhea" id="RHEA:39663"/>
        <dbReference type="Rhea" id="RHEA-COMP:12939"/>
        <dbReference type="Rhea" id="RHEA-COMP:14378"/>
        <dbReference type="ChEBI" id="CHEBI:15378"/>
        <dbReference type="ChEBI" id="CHEBI:24646"/>
        <dbReference type="ChEBI" id="CHEBI:132124"/>
        <dbReference type="ChEBI" id="CHEBI:133980"/>
        <dbReference type="ChEBI" id="CHEBI:139511"/>
    </reaction>
</comment>
<dbReference type="PANTHER" id="PTHR39428:SF1">
    <property type="entry name" value="F420H(2)-DEPENDENT QUINONE REDUCTASE RV1261C"/>
    <property type="match status" value="1"/>
</dbReference>
<gene>
    <name evidence="4" type="ORF">VSH64_31675</name>
</gene>
<dbReference type="InterPro" id="IPR012312">
    <property type="entry name" value="Hemerythrin-like"/>
</dbReference>
<evidence type="ECO:0000259" key="3">
    <source>
        <dbReference type="Pfam" id="PF01814"/>
    </source>
</evidence>
<reference evidence="4 5" key="1">
    <citation type="journal article" date="2015" name="Int. J. Syst. Evol. Microbiol.">
        <title>Amycolatopsis rhabdoformis sp. nov., an actinomycete isolated from a tropical forest soil.</title>
        <authorList>
            <person name="Souza W.R."/>
            <person name="Silva R.E."/>
            <person name="Goodfellow M."/>
            <person name="Busarakam K."/>
            <person name="Figueiro F.S."/>
            <person name="Ferreira D."/>
            <person name="Rodrigues-Filho E."/>
            <person name="Moraes L.A.B."/>
            <person name="Zucchi T.D."/>
        </authorList>
    </citation>
    <scope>NUCLEOTIDE SEQUENCE [LARGE SCALE GENOMIC DNA]</scope>
    <source>
        <strain evidence="4 5">NCIMB 14900</strain>
    </source>
</reference>
<evidence type="ECO:0000313" key="4">
    <source>
        <dbReference type="EMBL" id="WSE27405.1"/>
    </source>
</evidence>
<dbReference type="SUPFAM" id="SSF50475">
    <property type="entry name" value="FMN-binding split barrel"/>
    <property type="match status" value="1"/>
</dbReference>
<proteinExistence type="inferred from homology"/>
<dbReference type="CDD" id="cd12108">
    <property type="entry name" value="Hr-like"/>
    <property type="match status" value="1"/>
</dbReference>
<keyword evidence="5" id="KW-1185">Reference proteome</keyword>
<comment type="similarity">
    <text evidence="1">Belongs to the F420H(2)-dependent quinone reductase family.</text>
</comment>
<dbReference type="Gene3D" id="2.30.110.10">
    <property type="entry name" value="Electron Transport, Fmn-binding Protein, Chain A"/>
    <property type="match status" value="1"/>
</dbReference>
<dbReference type="PANTHER" id="PTHR39428">
    <property type="entry name" value="F420H(2)-DEPENDENT QUINONE REDUCTASE RV1261C"/>
    <property type="match status" value="1"/>
</dbReference>
<dbReference type="Pfam" id="PF01814">
    <property type="entry name" value="Hemerythrin"/>
    <property type="match status" value="1"/>
</dbReference>
<dbReference type="InterPro" id="IPR012349">
    <property type="entry name" value="Split_barrel_FMN-bd"/>
</dbReference>
<dbReference type="InterPro" id="IPR004378">
    <property type="entry name" value="F420H2_quin_Rdtase"/>
</dbReference>
<dbReference type="Gene3D" id="1.20.120.520">
    <property type="entry name" value="nmb1532 protein domain like"/>
    <property type="match status" value="1"/>
</dbReference>
<dbReference type="RefSeq" id="WP_326566418.1">
    <property type="nucleotide sequence ID" value="NZ_CP142149.1"/>
</dbReference>
<organism evidence="4 5">
    <name type="scientific">Amycolatopsis rhabdoformis</name>
    <dbReference type="NCBI Taxonomy" id="1448059"/>
    <lineage>
        <taxon>Bacteria</taxon>
        <taxon>Bacillati</taxon>
        <taxon>Actinomycetota</taxon>
        <taxon>Actinomycetes</taxon>
        <taxon>Pseudonocardiales</taxon>
        <taxon>Pseudonocardiaceae</taxon>
        <taxon>Amycolatopsis</taxon>
    </lineage>
</organism>
<feature type="domain" description="Hemerythrin-like" evidence="3">
    <location>
        <begin position="155"/>
        <end position="293"/>
    </location>
</feature>
<accession>A0ABZ1HZ31</accession>
<evidence type="ECO:0000256" key="2">
    <source>
        <dbReference type="ARBA" id="ARBA00049106"/>
    </source>
</evidence>